<evidence type="ECO:0000313" key="2">
    <source>
        <dbReference type="Proteomes" id="UP000492821"/>
    </source>
</evidence>
<reference evidence="2" key="1">
    <citation type="journal article" date="2013" name="Genetics">
        <title>The draft genome and transcriptome of Panagrellus redivivus are shaped by the harsh demands of a free-living lifestyle.</title>
        <authorList>
            <person name="Srinivasan J."/>
            <person name="Dillman A.R."/>
            <person name="Macchietto M.G."/>
            <person name="Heikkinen L."/>
            <person name="Lakso M."/>
            <person name="Fracchia K.M."/>
            <person name="Antoshechkin I."/>
            <person name="Mortazavi A."/>
            <person name="Wong G."/>
            <person name="Sternberg P.W."/>
        </authorList>
    </citation>
    <scope>NUCLEOTIDE SEQUENCE [LARGE SCALE GENOMIC DNA]</scope>
    <source>
        <strain evidence="2">MT8872</strain>
    </source>
</reference>
<proteinExistence type="predicted"/>
<name>A0A7E4V1G1_PANRE</name>
<dbReference type="AlphaFoldDB" id="A0A7E4V1G1"/>
<feature type="signal peptide" evidence="1">
    <location>
        <begin position="1"/>
        <end position="21"/>
    </location>
</feature>
<sequence>MQQSTLYSLFLILLVVGSAYGDDDWSPPPGMNKYGLLIKRAVEGKDSGYDNLAAPSAISGFKDDNKRDIDASGSFNEVLDMTALPRVSGFENDGKRDIV</sequence>
<protein>
    <submittedName>
        <fullName evidence="3">Organ specific protein</fullName>
    </submittedName>
</protein>
<feature type="chain" id="PRO_5028928688" evidence="1">
    <location>
        <begin position="22"/>
        <end position="99"/>
    </location>
</feature>
<keyword evidence="2" id="KW-1185">Reference proteome</keyword>
<evidence type="ECO:0000256" key="1">
    <source>
        <dbReference type="SAM" id="SignalP"/>
    </source>
</evidence>
<reference evidence="3" key="2">
    <citation type="submission" date="2020-10" db="UniProtKB">
        <authorList>
            <consortium name="WormBaseParasite"/>
        </authorList>
    </citation>
    <scope>IDENTIFICATION</scope>
</reference>
<keyword evidence="1" id="KW-0732">Signal</keyword>
<dbReference type="Proteomes" id="UP000492821">
    <property type="component" value="Unassembled WGS sequence"/>
</dbReference>
<evidence type="ECO:0000313" key="3">
    <source>
        <dbReference type="WBParaSite" id="Pan_g15027.t1"/>
    </source>
</evidence>
<organism evidence="2 3">
    <name type="scientific">Panagrellus redivivus</name>
    <name type="common">Microworm</name>
    <dbReference type="NCBI Taxonomy" id="6233"/>
    <lineage>
        <taxon>Eukaryota</taxon>
        <taxon>Metazoa</taxon>
        <taxon>Ecdysozoa</taxon>
        <taxon>Nematoda</taxon>
        <taxon>Chromadorea</taxon>
        <taxon>Rhabditida</taxon>
        <taxon>Tylenchina</taxon>
        <taxon>Panagrolaimomorpha</taxon>
        <taxon>Panagrolaimoidea</taxon>
        <taxon>Panagrolaimidae</taxon>
        <taxon>Panagrellus</taxon>
    </lineage>
</organism>
<accession>A0A7E4V1G1</accession>
<dbReference type="WBParaSite" id="Pan_g15027.t1">
    <property type="protein sequence ID" value="Pan_g15027.t1"/>
    <property type="gene ID" value="Pan_g15027"/>
</dbReference>